<dbReference type="RefSeq" id="WP_028858795.1">
    <property type="nucleotide sequence ID" value="NZ_CAJHAQ010000001.1"/>
</dbReference>
<keyword evidence="2" id="KW-1185">Reference proteome</keyword>
<sequence length="107" mass="12659">MLIIKLTETKETLDDIERICRHLCEHKDLVALMTPEQSQDISYILRPTFNANHNEDQKRAHWQKLLNEFTVTDKKGNELRFFRDHPTEALYFGNKQGFDTLESISTH</sequence>
<dbReference type="EMBL" id="UGVC01000001">
    <property type="protein sequence ID" value="SUD90546.1"/>
    <property type="molecule type" value="Genomic_DNA"/>
</dbReference>
<reference evidence="1 2" key="1">
    <citation type="submission" date="2018-06" db="EMBL/GenBank/DDBJ databases">
        <authorList>
            <consortium name="Pathogen Informatics"/>
            <person name="Doyle S."/>
        </authorList>
    </citation>
    <scope>NUCLEOTIDE SEQUENCE [LARGE SCALE GENOMIC DNA]</scope>
    <source>
        <strain evidence="1 2">NCTC10526</strain>
    </source>
</reference>
<dbReference type="STRING" id="1123034.GCA_000685805_01240"/>
<accession>A0A379LIX3</accession>
<proteinExistence type="predicted"/>
<dbReference type="Proteomes" id="UP000254123">
    <property type="component" value="Unassembled WGS sequence"/>
</dbReference>
<evidence type="ECO:0000313" key="1">
    <source>
        <dbReference type="EMBL" id="SUD90546.1"/>
    </source>
</evidence>
<protein>
    <submittedName>
        <fullName evidence="1">Uncharacterized protein</fullName>
    </submittedName>
</protein>
<dbReference type="AlphaFoldDB" id="A0A379LIX3"/>
<organism evidence="1 2">
    <name type="scientific">Psychrobacter phenylpyruvicus</name>
    <dbReference type="NCBI Taxonomy" id="29432"/>
    <lineage>
        <taxon>Bacteria</taxon>
        <taxon>Pseudomonadati</taxon>
        <taxon>Pseudomonadota</taxon>
        <taxon>Gammaproteobacteria</taxon>
        <taxon>Moraxellales</taxon>
        <taxon>Moraxellaceae</taxon>
        <taxon>Psychrobacter</taxon>
    </lineage>
</organism>
<gene>
    <name evidence="1" type="ORF">NCTC10526_00877</name>
</gene>
<name>A0A379LIX3_9GAMM</name>
<evidence type="ECO:0000313" key="2">
    <source>
        <dbReference type="Proteomes" id="UP000254123"/>
    </source>
</evidence>